<gene>
    <name evidence="2" type="ORF">G5B37_04210</name>
</gene>
<dbReference type="RefSeq" id="WP_164678820.1">
    <property type="nucleotide sequence ID" value="NZ_CP049057.1"/>
</dbReference>
<dbReference type="AlphaFoldDB" id="A0A6G6GJR5"/>
<dbReference type="CDD" id="cd05483">
    <property type="entry name" value="retropepsin_like_bacteria"/>
    <property type="match status" value="1"/>
</dbReference>
<dbReference type="EMBL" id="CP049057">
    <property type="protein sequence ID" value="QIE58792.1"/>
    <property type="molecule type" value="Genomic_DNA"/>
</dbReference>
<protein>
    <recommendedName>
        <fullName evidence="4">Aspartyl protease</fullName>
    </recommendedName>
</protein>
<evidence type="ECO:0008006" key="4">
    <source>
        <dbReference type="Google" id="ProtNLM"/>
    </source>
</evidence>
<feature type="chain" id="PRO_5026360479" description="Aspartyl protease" evidence="1">
    <location>
        <begin position="26"/>
        <end position="294"/>
    </location>
</feature>
<name>A0A6G6GJR5_9FLAO</name>
<keyword evidence="1" id="KW-0732">Signal</keyword>
<dbReference type="Proteomes" id="UP000505306">
    <property type="component" value="Chromosome"/>
</dbReference>
<dbReference type="SUPFAM" id="SSF50630">
    <property type="entry name" value="Acid proteases"/>
    <property type="match status" value="1"/>
</dbReference>
<feature type="signal peptide" evidence="1">
    <location>
        <begin position="1"/>
        <end position="25"/>
    </location>
</feature>
<dbReference type="InterPro" id="IPR034122">
    <property type="entry name" value="Retropepsin-like_bacterial"/>
</dbReference>
<reference evidence="2 3" key="1">
    <citation type="submission" date="2020-02" db="EMBL/GenBank/DDBJ databases">
        <title>Complete genome sequence of Flavobacteriaceae bacterium.</title>
        <authorList>
            <person name="Kim S.-J."/>
            <person name="Kim Y.-S."/>
            <person name="Kim K.-H."/>
        </authorList>
    </citation>
    <scope>NUCLEOTIDE SEQUENCE [LARGE SCALE GENOMIC DNA]</scope>
    <source>
        <strain evidence="2 3">RR4-40</strain>
    </source>
</reference>
<keyword evidence="3" id="KW-1185">Reference proteome</keyword>
<dbReference type="KEGG" id="mgel:G5B37_04210"/>
<dbReference type="Gene3D" id="2.40.70.10">
    <property type="entry name" value="Acid Proteases"/>
    <property type="match status" value="2"/>
</dbReference>
<evidence type="ECO:0000256" key="1">
    <source>
        <dbReference type="SAM" id="SignalP"/>
    </source>
</evidence>
<proteinExistence type="predicted"/>
<sequence>MHKRPSFKNFYVPLLFVALGINAKAQDTIPFTLGSDNRIYIKVRVNDSKPLDFIFDTGASSMVVNTTQTDHKISLNFDSEVDNRGANGFTKQAVSSNNTLQIGKFIRKKEELLGIAYPKEHYSFDGVVGYPFFKDYLIEIDYKLEHLIMHLNETTLSQRATYESLPIDLKEDVPFIDMLIFKGEKAVVVPVMIDTGFNGELIVYHKMIKKHGLANQFQQQGTSASEGTDGSVIRSDRVFIPKATIGSIEFADLPAYFNKTPSPTSFTAILGGQILKEVHWVLDFKQRKAYFKVD</sequence>
<dbReference type="InterPro" id="IPR021109">
    <property type="entry name" value="Peptidase_aspartic_dom_sf"/>
</dbReference>
<accession>A0A6G6GJR5</accession>
<dbReference type="Pfam" id="PF13650">
    <property type="entry name" value="Asp_protease_2"/>
    <property type="match status" value="1"/>
</dbReference>
<organism evidence="2 3">
    <name type="scientific">Rasiella rasia</name>
    <dbReference type="NCBI Taxonomy" id="2744027"/>
    <lineage>
        <taxon>Bacteria</taxon>
        <taxon>Pseudomonadati</taxon>
        <taxon>Bacteroidota</taxon>
        <taxon>Flavobacteriia</taxon>
        <taxon>Flavobacteriales</taxon>
        <taxon>Flavobacteriaceae</taxon>
        <taxon>Rasiella</taxon>
    </lineage>
</organism>
<evidence type="ECO:0000313" key="3">
    <source>
        <dbReference type="Proteomes" id="UP000505306"/>
    </source>
</evidence>
<evidence type="ECO:0000313" key="2">
    <source>
        <dbReference type="EMBL" id="QIE58792.1"/>
    </source>
</evidence>